<dbReference type="Gramene" id="RZC45541">
    <property type="protein sequence ID" value="RZC45541"/>
    <property type="gene ID" value="C5167_038496"/>
</dbReference>
<evidence type="ECO:0000256" key="1">
    <source>
        <dbReference type="SAM" id="MobiDB-lite"/>
    </source>
</evidence>
<gene>
    <name evidence="2" type="ORF">C5167_038496</name>
</gene>
<dbReference type="EMBL" id="CM010715">
    <property type="protein sequence ID" value="RZC45541.1"/>
    <property type="molecule type" value="Genomic_DNA"/>
</dbReference>
<keyword evidence="3" id="KW-1185">Reference proteome</keyword>
<feature type="compositionally biased region" description="Pro residues" evidence="1">
    <location>
        <begin position="10"/>
        <end position="24"/>
    </location>
</feature>
<dbReference type="Proteomes" id="UP000316621">
    <property type="component" value="Chromosome 1"/>
</dbReference>
<name>A0A4Y7ID12_PAPSO</name>
<protein>
    <submittedName>
        <fullName evidence="2">Uncharacterized protein</fullName>
    </submittedName>
</protein>
<evidence type="ECO:0000313" key="2">
    <source>
        <dbReference type="EMBL" id="RZC45541.1"/>
    </source>
</evidence>
<feature type="region of interest" description="Disordered" evidence="1">
    <location>
        <begin position="1"/>
        <end position="32"/>
    </location>
</feature>
<proteinExistence type="predicted"/>
<reference evidence="2 3" key="1">
    <citation type="journal article" date="2018" name="Science">
        <title>The opium poppy genome and morphinan production.</title>
        <authorList>
            <person name="Guo L."/>
            <person name="Winzer T."/>
            <person name="Yang X."/>
            <person name="Li Y."/>
            <person name="Ning Z."/>
            <person name="He Z."/>
            <person name="Teodor R."/>
            <person name="Lu Y."/>
            <person name="Bowser T.A."/>
            <person name="Graham I.A."/>
            <person name="Ye K."/>
        </authorList>
    </citation>
    <scope>NUCLEOTIDE SEQUENCE [LARGE SCALE GENOMIC DNA]</scope>
    <source>
        <strain evidence="3">cv. HN1</strain>
        <tissue evidence="2">Leaves</tissue>
    </source>
</reference>
<sequence length="59" mass="6547">MATITITTSLPPPSPPPSPPPPPRSNHHHVKDKEKLEIFIVDVVGGCRLWDEQGMYPSF</sequence>
<dbReference type="AlphaFoldDB" id="A0A4Y7ID12"/>
<organism evidence="2 3">
    <name type="scientific">Papaver somniferum</name>
    <name type="common">Opium poppy</name>
    <dbReference type="NCBI Taxonomy" id="3469"/>
    <lineage>
        <taxon>Eukaryota</taxon>
        <taxon>Viridiplantae</taxon>
        <taxon>Streptophyta</taxon>
        <taxon>Embryophyta</taxon>
        <taxon>Tracheophyta</taxon>
        <taxon>Spermatophyta</taxon>
        <taxon>Magnoliopsida</taxon>
        <taxon>Ranunculales</taxon>
        <taxon>Papaveraceae</taxon>
        <taxon>Papaveroideae</taxon>
        <taxon>Papaver</taxon>
    </lineage>
</organism>
<accession>A0A4Y7ID12</accession>
<evidence type="ECO:0000313" key="3">
    <source>
        <dbReference type="Proteomes" id="UP000316621"/>
    </source>
</evidence>